<dbReference type="SMART" id="SM00382">
    <property type="entry name" value="AAA"/>
    <property type="match status" value="1"/>
</dbReference>
<evidence type="ECO:0000259" key="3">
    <source>
        <dbReference type="PROSITE" id="PS50893"/>
    </source>
</evidence>
<dbReference type="PROSITE" id="PS50893">
    <property type="entry name" value="ABC_TRANSPORTER_2"/>
    <property type="match status" value="1"/>
</dbReference>
<name>A0A9D2NFH3_9FIRM</name>
<dbReference type="InterPro" id="IPR003593">
    <property type="entry name" value="AAA+_ATPase"/>
</dbReference>
<evidence type="ECO:0000313" key="5">
    <source>
        <dbReference type="Proteomes" id="UP000823891"/>
    </source>
</evidence>
<keyword evidence="1" id="KW-0547">Nucleotide-binding</keyword>
<evidence type="ECO:0000256" key="2">
    <source>
        <dbReference type="ARBA" id="ARBA00022840"/>
    </source>
</evidence>
<dbReference type="GO" id="GO:0042626">
    <property type="term" value="F:ATPase-coupled transmembrane transporter activity"/>
    <property type="evidence" value="ECO:0007669"/>
    <property type="project" value="TreeGrafter"/>
</dbReference>
<dbReference type="Gene3D" id="3.40.50.300">
    <property type="entry name" value="P-loop containing nucleotide triphosphate hydrolases"/>
    <property type="match status" value="1"/>
</dbReference>
<reference evidence="4" key="1">
    <citation type="journal article" date="2021" name="PeerJ">
        <title>Extensive microbial diversity within the chicken gut microbiome revealed by metagenomics and culture.</title>
        <authorList>
            <person name="Gilroy R."/>
            <person name="Ravi A."/>
            <person name="Getino M."/>
            <person name="Pursley I."/>
            <person name="Horton D.L."/>
            <person name="Alikhan N.F."/>
            <person name="Baker D."/>
            <person name="Gharbi K."/>
            <person name="Hall N."/>
            <person name="Watson M."/>
            <person name="Adriaenssens E.M."/>
            <person name="Foster-Nyarko E."/>
            <person name="Jarju S."/>
            <person name="Secka A."/>
            <person name="Antonio M."/>
            <person name="Oren A."/>
            <person name="Chaudhuri R.R."/>
            <person name="La Ragione R."/>
            <person name="Hildebrand F."/>
            <person name="Pallen M.J."/>
        </authorList>
    </citation>
    <scope>NUCLEOTIDE SEQUENCE</scope>
    <source>
        <strain evidence="4">USAMLcec2-132</strain>
    </source>
</reference>
<dbReference type="SUPFAM" id="SSF52540">
    <property type="entry name" value="P-loop containing nucleoside triphosphate hydrolases"/>
    <property type="match status" value="1"/>
</dbReference>
<dbReference type="GO" id="GO:0016887">
    <property type="term" value="F:ATP hydrolysis activity"/>
    <property type="evidence" value="ECO:0007669"/>
    <property type="project" value="InterPro"/>
</dbReference>
<dbReference type="EMBL" id="DWWS01000016">
    <property type="protein sequence ID" value="HJC22759.1"/>
    <property type="molecule type" value="Genomic_DNA"/>
</dbReference>
<evidence type="ECO:0000256" key="1">
    <source>
        <dbReference type="ARBA" id="ARBA00022741"/>
    </source>
</evidence>
<sequence>MMADSARGVGTFIANIQPPLESARRIFAVLDLPQERQTLTLERQILTQEALRDEGEGHALAAEASGKEGIALRIRGLSFSYSGEKEVLKNFSCEVRTGEAVVLTGPSGCGKTTLFRLIQAMYEPSCGEIEYFGVPAKKLLRTQIREMIAYVPQECSLFEGSIGYNIRLGNPAAGVEDLEKAARAACIDDFIHSLPEGYETQVGERGAQLSGGQRQRIAIARAFLKDAPLLLLDEPTSALDAESERGIWEALRNLMEGRTVLVISHQTCVPYDREIRLE</sequence>
<organism evidence="4 5">
    <name type="scientific">Candidatus Eisenbergiella merdavium</name>
    <dbReference type="NCBI Taxonomy" id="2838551"/>
    <lineage>
        <taxon>Bacteria</taxon>
        <taxon>Bacillati</taxon>
        <taxon>Bacillota</taxon>
        <taxon>Clostridia</taxon>
        <taxon>Lachnospirales</taxon>
        <taxon>Lachnospiraceae</taxon>
        <taxon>Eisenbergiella</taxon>
    </lineage>
</organism>
<dbReference type="PANTHER" id="PTHR24221:SF503">
    <property type="entry name" value="MITOCHONDRIAL POTASSIUM CHANNEL ATP-BINDING SUBUNIT"/>
    <property type="match status" value="1"/>
</dbReference>
<comment type="caution">
    <text evidence="4">The sequence shown here is derived from an EMBL/GenBank/DDBJ whole genome shotgun (WGS) entry which is preliminary data.</text>
</comment>
<evidence type="ECO:0000313" key="4">
    <source>
        <dbReference type="EMBL" id="HJC22759.1"/>
    </source>
</evidence>
<accession>A0A9D2NFH3</accession>
<dbReference type="InterPro" id="IPR003439">
    <property type="entry name" value="ABC_transporter-like_ATP-bd"/>
</dbReference>
<keyword evidence="2 4" id="KW-0067">ATP-binding</keyword>
<dbReference type="PROSITE" id="PS00211">
    <property type="entry name" value="ABC_TRANSPORTER_1"/>
    <property type="match status" value="1"/>
</dbReference>
<dbReference type="InterPro" id="IPR039421">
    <property type="entry name" value="Type_1_exporter"/>
</dbReference>
<dbReference type="Proteomes" id="UP000823891">
    <property type="component" value="Unassembled WGS sequence"/>
</dbReference>
<dbReference type="InterPro" id="IPR027417">
    <property type="entry name" value="P-loop_NTPase"/>
</dbReference>
<dbReference type="Pfam" id="PF00005">
    <property type="entry name" value="ABC_tran"/>
    <property type="match status" value="1"/>
</dbReference>
<reference evidence="4" key="2">
    <citation type="submission" date="2021-04" db="EMBL/GenBank/DDBJ databases">
        <authorList>
            <person name="Gilroy R."/>
        </authorList>
    </citation>
    <scope>NUCLEOTIDE SEQUENCE</scope>
    <source>
        <strain evidence="4">USAMLcec2-132</strain>
    </source>
</reference>
<protein>
    <submittedName>
        <fullName evidence="4">ABC transporter ATP-binding protein/permease</fullName>
    </submittedName>
</protein>
<feature type="domain" description="ABC transporter" evidence="3">
    <location>
        <begin position="72"/>
        <end position="275"/>
    </location>
</feature>
<dbReference type="InterPro" id="IPR017871">
    <property type="entry name" value="ABC_transporter-like_CS"/>
</dbReference>
<dbReference type="GO" id="GO:0005524">
    <property type="term" value="F:ATP binding"/>
    <property type="evidence" value="ECO:0007669"/>
    <property type="project" value="UniProtKB-KW"/>
</dbReference>
<dbReference type="GO" id="GO:0016020">
    <property type="term" value="C:membrane"/>
    <property type="evidence" value="ECO:0007669"/>
    <property type="project" value="TreeGrafter"/>
</dbReference>
<dbReference type="PANTHER" id="PTHR24221">
    <property type="entry name" value="ATP-BINDING CASSETTE SUB-FAMILY B"/>
    <property type="match status" value="1"/>
</dbReference>
<proteinExistence type="predicted"/>
<dbReference type="AlphaFoldDB" id="A0A9D2NFH3"/>
<gene>
    <name evidence="4" type="ORF">H9761_03540</name>
</gene>